<evidence type="ECO:0000313" key="2">
    <source>
        <dbReference type="EMBL" id="KAI1702661.1"/>
    </source>
</evidence>
<dbReference type="Proteomes" id="UP001201812">
    <property type="component" value="Unassembled WGS sequence"/>
</dbReference>
<feature type="compositionally biased region" description="Polar residues" evidence="1">
    <location>
        <begin position="82"/>
        <end position="92"/>
    </location>
</feature>
<evidence type="ECO:0000256" key="1">
    <source>
        <dbReference type="SAM" id="MobiDB-lite"/>
    </source>
</evidence>
<keyword evidence="3" id="KW-1185">Reference proteome</keyword>
<name>A0AAD4R105_9BILA</name>
<accession>A0AAD4R105</accession>
<gene>
    <name evidence="2" type="ORF">DdX_15340</name>
</gene>
<proteinExistence type="predicted"/>
<evidence type="ECO:0000313" key="3">
    <source>
        <dbReference type="Proteomes" id="UP001201812"/>
    </source>
</evidence>
<feature type="compositionally biased region" description="Polar residues" evidence="1">
    <location>
        <begin position="62"/>
        <end position="72"/>
    </location>
</feature>
<reference evidence="2" key="1">
    <citation type="submission" date="2022-01" db="EMBL/GenBank/DDBJ databases">
        <title>Genome Sequence Resource for Two Populations of Ditylenchus destructor, the Migratory Endoparasitic Phytonematode.</title>
        <authorList>
            <person name="Zhang H."/>
            <person name="Lin R."/>
            <person name="Xie B."/>
        </authorList>
    </citation>
    <scope>NUCLEOTIDE SEQUENCE</scope>
    <source>
        <strain evidence="2">BazhouSP</strain>
    </source>
</reference>
<sequence length="92" mass="10522">MTDTTSKSGHIRRIIAPLLAAERKRHEQARAINQYQIISTDTRDTNKLRARKFVLEHTPLLASSNTNYNPKTHSNDSKEMDNQSPNYKSIAN</sequence>
<comment type="caution">
    <text evidence="2">The sequence shown here is derived from an EMBL/GenBank/DDBJ whole genome shotgun (WGS) entry which is preliminary data.</text>
</comment>
<dbReference type="EMBL" id="JAKKPZ010000095">
    <property type="protein sequence ID" value="KAI1702661.1"/>
    <property type="molecule type" value="Genomic_DNA"/>
</dbReference>
<organism evidence="2 3">
    <name type="scientific">Ditylenchus destructor</name>
    <dbReference type="NCBI Taxonomy" id="166010"/>
    <lineage>
        <taxon>Eukaryota</taxon>
        <taxon>Metazoa</taxon>
        <taxon>Ecdysozoa</taxon>
        <taxon>Nematoda</taxon>
        <taxon>Chromadorea</taxon>
        <taxon>Rhabditida</taxon>
        <taxon>Tylenchina</taxon>
        <taxon>Tylenchomorpha</taxon>
        <taxon>Sphaerularioidea</taxon>
        <taxon>Anguinidae</taxon>
        <taxon>Anguininae</taxon>
        <taxon>Ditylenchus</taxon>
    </lineage>
</organism>
<dbReference type="AlphaFoldDB" id="A0AAD4R105"/>
<protein>
    <submittedName>
        <fullName evidence="2">Uncharacterized protein</fullName>
    </submittedName>
</protein>
<feature type="region of interest" description="Disordered" evidence="1">
    <location>
        <begin position="62"/>
        <end position="92"/>
    </location>
</feature>